<dbReference type="PATRIC" id="fig|1354337.4.peg.2296"/>
<dbReference type="InterPro" id="IPR001343">
    <property type="entry name" value="Hemolysn_Ca-bd"/>
</dbReference>
<keyword evidence="4" id="KW-1133">Transmembrane helix</keyword>
<organism evidence="5 6">
    <name type="scientific">Proteus myxofaciens ATCC 19692</name>
    <dbReference type="NCBI Taxonomy" id="1354337"/>
    <lineage>
        <taxon>Bacteria</taxon>
        <taxon>Pseudomonadati</taxon>
        <taxon>Pseudomonadota</taxon>
        <taxon>Gammaproteobacteria</taxon>
        <taxon>Enterobacterales</taxon>
        <taxon>Morganellaceae</taxon>
        <taxon>Proteus</taxon>
    </lineage>
</organism>
<evidence type="ECO:0000256" key="4">
    <source>
        <dbReference type="SAM" id="Phobius"/>
    </source>
</evidence>
<comment type="caution">
    <text evidence="5">The sequence shown here is derived from an EMBL/GenBank/DDBJ whole genome shotgun (WGS) entry which is preliminary data.</text>
</comment>
<dbReference type="GO" id="GO:0005509">
    <property type="term" value="F:calcium ion binding"/>
    <property type="evidence" value="ECO:0007669"/>
    <property type="project" value="InterPro"/>
</dbReference>
<dbReference type="PRINTS" id="PR00313">
    <property type="entry name" value="CABNDNGRPT"/>
</dbReference>
<dbReference type="EMBL" id="LXEN01000104">
    <property type="protein sequence ID" value="OAT26080.1"/>
    <property type="molecule type" value="Genomic_DNA"/>
</dbReference>
<proteinExistence type="predicted"/>
<keyword evidence="3" id="KW-0106">Calcium</keyword>
<dbReference type="InterPro" id="IPR050557">
    <property type="entry name" value="RTX_toxin/Mannuronan_C5-epim"/>
</dbReference>
<evidence type="ECO:0000313" key="5">
    <source>
        <dbReference type="EMBL" id="OAT26080.1"/>
    </source>
</evidence>
<evidence type="ECO:0000256" key="1">
    <source>
        <dbReference type="ARBA" id="ARBA00004613"/>
    </source>
</evidence>
<dbReference type="InterPro" id="IPR011049">
    <property type="entry name" value="Serralysin-like_metalloprot_C"/>
</dbReference>
<keyword evidence="2" id="KW-0964">Secreted</keyword>
<dbReference type="Pfam" id="PF00353">
    <property type="entry name" value="HemolysinCabind"/>
    <property type="match status" value="2"/>
</dbReference>
<dbReference type="STRING" id="1354337.M983_2240"/>
<feature type="transmembrane region" description="Helical" evidence="4">
    <location>
        <begin position="154"/>
        <end position="175"/>
    </location>
</feature>
<gene>
    <name evidence="5" type="ORF">M983_2240</name>
</gene>
<protein>
    <submittedName>
        <fullName evidence="5">Uncharacterized protein</fullName>
    </submittedName>
</protein>
<accession>A0A198FMS8</accession>
<keyword evidence="6" id="KW-1185">Reference proteome</keyword>
<dbReference type="PROSITE" id="PS00330">
    <property type="entry name" value="HEMOLYSIN_CALCIUM"/>
    <property type="match status" value="1"/>
</dbReference>
<evidence type="ECO:0000256" key="3">
    <source>
        <dbReference type="ARBA" id="ARBA00022837"/>
    </source>
</evidence>
<evidence type="ECO:0000313" key="6">
    <source>
        <dbReference type="Proteomes" id="UP000094023"/>
    </source>
</evidence>
<reference evidence="5 6" key="1">
    <citation type="submission" date="2016-04" db="EMBL/GenBank/DDBJ databases">
        <title>ATOL: Assembling a taxonomically balanced genome-scale reconstruction of the evolutionary history of the Enterobacteriaceae.</title>
        <authorList>
            <person name="Plunkett G.III."/>
            <person name="Neeno-Eckwall E.C."/>
            <person name="Glasner J.D."/>
            <person name="Perna N.T."/>
        </authorList>
    </citation>
    <scope>NUCLEOTIDE SEQUENCE [LARGE SCALE GENOMIC DNA]</scope>
    <source>
        <strain evidence="5 6">ATCC 19692</strain>
    </source>
</reference>
<dbReference type="PANTHER" id="PTHR38340">
    <property type="entry name" value="S-LAYER PROTEIN"/>
    <property type="match status" value="1"/>
</dbReference>
<evidence type="ECO:0000256" key="2">
    <source>
        <dbReference type="ARBA" id="ARBA00022525"/>
    </source>
</evidence>
<keyword evidence="4" id="KW-0812">Transmembrane</keyword>
<keyword evidence="4" id="KW-0472">Membrane</keyword>
<dbReference type="InterPro" id="IPR018511">
    <property type="entry name" value="Hemolysin-typ_Ca-bd_CS"/>
</dbReference>
<dbReference type="AlphaFoldDB" id="A0A198FMS8"/>
<comment type="subcellular location">
    <subcellularLocation>
        <location evidence="1">Secreted</location>
    </subcellularLocation>
</comment>
<dbReference type="SUPFAM" id="SSF51120">
    <property type="entry name" value="beta-Roll"/>
    <property type="match status" value="2"/>
</dbReference>
<dbReference type="Gene3D" id="2.150.10.10">
    <property type="entry name" value="Serralysin-like metalloprotease, C-terminal"/>
    <property type="match status" value="2"/>
</dbReference>
<dbReference type="Proteomes" id="UP000094023">
    <property type="component" value="Unassembled WGS sequence"/>
</dbReference>
<dbReference type="PANTHER" id="PTHR38340:SF1">
    <property type="entry name" value="S-LAYER PROTEIN"/>
    <property type="match status" value="1"/>
</dbReference>
<dbReference type="GO" id="GO:0005576">
    <property type="term" value="C:extracellular region"/>
    <property type="evidence" value="ECO:0007669"/>
    <property type="project" value="UniProtKB-SubCell"/>
</dbReference>
<sequence>MTKIIELNKGELNSNYWENFRKTSLKIPRYMKIFSKIGYANIGFGLWQSTNSTLQMIQSLLNEDLTLAQRKEIKTNLALMWSEMAYNGVSEFIEISIAKGMLRHKANPLDYAGKLSTRVGIALNILSVGFDIYNAYDNFSRIPEESNEKRRIDYIVNGSMAIVSGLITLGISIAMLAGSAIAGPIGIVAGVVIALATSIYNAARLIEDAKIKVHFTPWEELSNGFHVAFAGDFIPDKKNEIVLLETEKQLEELIDKNASNYFDEIKNINNFSYYFYSNEKQIYQEYYYYKVVPNLLGKTLDPIIDPVGNFITQRISTNMLQEEAENIAASSYHLRAEKTGYKYFHPKEAIATNEILIFDIDFYVNELKRYTIDIIPEKDFPIFHQEIDKDFLKGVKSTKANVLDILDTQDVLENGLVKASEYKKYYNRQWSGNEALHFSTYNGDDIIAAPCETYNTFDIYNGTKRLSGGNKEDMFNLFTSESPRYASRFYGRGGNDTLRVINTTNNHMGYEIDLSKNYVKFRNSPTQTNSQNFHSTLFLYKDNDQLYSTKITDSMPNVELQDNMVIAYLDSFENIIGSSDGCDLLVGNDSDNYIDGVSGNDSIYGLKGNDVIRLSQGEAFGGEGKDIYIIARIMESVINKEKIDITINEINTSTASSYAIERSLIKLEHNFINIKSIHRNGTDIILILDNGFIENKNKNINEEKLLLPSTSLCLKNVFVNSTSYDLVNKYDVITNDGFILNLNVQISDSADPLYYFSYMEDYSNLDDKVNTISLNEEQREFNIRTANSVVKHTILPALKYTGLSEGASLKLSIDGNDKDNAYLSIGDGSLISLTNGADLYHLKTFMAKNKESYIDVKITNNGLNNNTNNISSFVLPDVNGYDLKFDNGVIIHRYNPDEYMKLNIKIKDQQLNSNIKIKIIDKYGKMFSLPERNSNNNLLIPNVKERLDITSHDDSFTIPEEMTLNKKTMDMLNIPLSLLDSQSALFKILNSKVKLNIDLLPIIDLLQGNDILINKNKGCSILAGGEGDDTLIVEDGHHLLFANEGNDKLYGGHGNDVLVSEHGNDYLEGGEGDDIYLITKHRGEVIVNDTQGDNTLFILGLNGGEVMSHSRDGDDEILRSQEEDADFTVRIKDKYSANENNVSYQIELRDERLTSEAYASIIDAMAKFNETQLSSMKGTDLPAAPDWSLLPVITGYLG</sequence>
<name>A0A198FMS8_9GAMM</name>